<keyword evidence="1" id="KW-1133">Transmembrane helix</keyword>
<evidence type="ECO:0000256" key="1">
    <source>
        <dbReference type="SAM" id="Phobius"/>
    </source>
</evidence>
<organism evidence="3 4">
    <name type="scientific">Pseudotamlana carrageenivorans</name>
    <dbReference type="NCBI Taxonomy" id="2069432"/>
    <lineage>
        <taxon>Bacteria</taxon>
        <taxon>Pseudomonadati</taxon>
        <taxon>Bacteroidota</taxon>
        <taxon>Flavobacteriia</taxon>
        <taxon>Flavobacteriales</taxon>
        <taxon>Flavobacteriaceae</taxon>
        <taxon>Pseudotamlana</taxon>
    </lineage>
</organism>
<name>A0A2I7SF24_9FLAO</name>
<protein>
    <submittedName>
        <fullName evidence="3">Phage tail tape measure protein</fullName>
    </submittedName>
</protein>
<proteinExistence type="predicted"/>
<dbReference type="Pfam" id="PF20155">
    <property type="entry name" value="TMP_3"/>
    <property type="match status" value="1"/>
</dbReference>
<dbReference type="InterPro" id="IPR013491">
    <property type="entry name" value="Tape_meas_N"/>
</dbReference>
<dbReference type="KEGG" id="taj:C1A40_02905"/>
<dbReference type="Proteomes" id="UP000236592">
    <property type="component" value="Chromosome"/>
</dbReference>
<dbReference type="EMBL" id="CP025938">
    <property type="protein sequence ID" value="AUS04484.1"/>
    <property type="molecule type" value="Genomic_DNA"/>
</dbReference>
<feature type="transmembrane region" description="Helical" evidence="1">
    <location>
        <begin position="315"/>
        <end position="337"/>
    </location>
</feature>
<evidence type="ECO:0000313" key="3">
    <source>
        <dbReference type="EMBL" id="AUS04484.1"/>
    </source>
</evidence>
<keyword evidence="4" id="KW-1185">Reference proteome</keyword>
<dbReference type="OrthoDB" id="1219342at2"/>
<feature type="transmembrane region" description="Helical" evidence="1">
    <location>
        <begin position="357"/>
        <end position="375"/>
    </location>
</feature>
<dbReference type="RefSeq" id="WP_102994592.1">
    <property type="nucleotide sequence ID" value="NZ_CP025938.1"/>
</dbReference>
<keyword evidence="1" id="KW-0472">Membrane</keyword>
<gene>
    <name evidence="3" type="ORF">C1A40_02905</name>
</gene>
<sequence>MANLLEYTLSLNDQMSAKLQKIGVNSGTALDIFAKLETQTKEVDRVMKGTGTSVGALRRKLDLLKSERDWIPQSNIQGIRKYNTEIKRLTSQINRFETINGSRTKSWFQDAFSQIPMSGLLTNPLVMGGLAVGKSLRVGIEQEMQQTSFEVLLGGEDAAKDMMQEISEYAKKTPYKKLGLGDATKTMLGFGIAQEKIMPTLKALGDVAMGDANKMNSLTLAYSQMSSTGKLTGQDLLQMINAGFNPLNEISKQTGKSIGELKDDMAKGAISAEMVENAFISATSEGGQFNGMADKMSKTIGGRFSTLMDSLEEKFLALFGAIQPVASVLLDMAIYGLDAVGSGMAYLIDQFQAGNPIIVMATGLILSMATALAIMKVATMAQSAWTWALATANKVQTASWWQLNAAMLANPVTWIIAGVVALIGLIGYLVYKVDGWGEAWSNTVNGVKSLWGAYMSYLKLTWLGGEHIILSGIDAIKVAWLKLKGLWDEEGAQAGLSQIQRQSNERLKAIEKTQDLLKQQGKDAVGSFVAGWNSLSVNDKSIGDVKDSISNKLGIGAPKVPGTNGSVVTNLDTNKTNNNKQTNTATATGGTKHNYVTISLQSLIENLRIEGKNFKDSAKQMEDQTVEALVRTLAMASTAVG</sequence>
<feature type="transmembrane region" description="Helical" evidence="1">
    <location>
        <begin position="412"/>
        <end position="431"/>
    </location>
</feature>
<keyword evidence="1" id="KW-0812">Transmembrane</keyword>
<dbReference type="AlphaFoldDB" id="A0A2I7SF24"/>
<evidence type="ECO:0000313" key="4">
    <source>
        <dbReference type="Proteomes" id="UP000236592"/>
    </source>
</evidence>
<dbReference type="NCBIfam" id="TIGR02675">
    <property type="entry name" value="tape_meas_nterm"/>
    <property type="match status" value="1"/>
</dbReference>
<feature type="domain" description="Tape measure protein N-terminal" evidence="2">
    <location>
        <begin position="143"/>
        <end position="312"/>
    </location>
</feature>
<accession>A0A2I7SF24</accession>
<evidence type="ECO:0000259" key="2">
    <source>
        <dbReference type="Pfam" id="PF20155"/>
    </source>
</evidence>
<reference evidence="4" key="1">
    <citation type="submission" date="2018-01" db="EMBL/GenBank/DDBJ databases">
        <title>Complete genome of Tamlana sp. UJ94.</title>
        <authorList>
            <person name="Jung J."/>
            <person name="Chung D."/>
            <person name="Bae S.S."/>
            <person name="Baek K."/>
        </authorList>
    </citation>
    <scope>NUCLEOTIDE SEQUENCE [LARGE SCALE GENOMIC DNA]</scope>
    <source>
        <strain evidence="4">UJ94</strain>
    </source>
</reference>